<dbReference type="EMBL" id="CDMZ01000776">
    <property type="protein sequence ID" value="CEM21269.1"/>
    <property type="molecule type" value="Genomic_DNA"/>
</dbReference>
<dbReference type="InterPro" id="IPR036249">
    <property type="entry name" value="Thioredoxin-like_sf"/>
</dbReference>
<feature type="transmembrane region" description="Helical" evidence="2">
    <location>
        <begin position="124"/>
        <end position="151"/>
    </location>
</feature>
<dbReference type="Gene3D" id="3.40.30.10">
    <property type="entry name" value="Glutaredoxin"/>
    <property type="match status" value="1"/>
</dbReference>
<name>A0A0G4G0I1_9ALVE</name>
<organism evidence="4">
    <name type="scientific">Chromera velia CCMP2878</name>
    <dbReference type="NCBI Taxonomy" id="1169474"/>
    <lineage>
        <taxon>Eukaryota</taxon>
        <taxon>Sar</taxon>
        <taxon>Alveolata</taxon>
        <taxon>Colpodellida</taxon>
        <taxon>Chromeraceae</taxon>
        <taxon>Chromera</taxon>
    </lineage>
</organism>
<feature type="compositionally biased region" description="Basic and acidic residues" evidence="1">
    <location>
        <begin position="177"/>
        <end position="199"/>
    </location>
</feature>
<dbReference type="SUPFAM" id="SSF52833">
    <property type="entry name" value="Thioredoxin-like"/>
    <property type="match status" value="1"/>
</dbReference>
<dbReference type="Pfam" id="PF00085">
    <property type="entry name" value="Thioredoxin"/>
    <property type="match status" value="1"/>
</dbReference>
<evidence type="ECO:0000259" key="3">
    <source>
        <dbReference type="Pfam" id="PF00085"/>
    </source>
</evidence>
<dbReference type="InterPro" id="IPR013766">
    <property type="entry name" value="Thioredoxin_domain"/>
</dbReference>
<evidence type="ECO:0000256" key="2">
    <source>
        <dbReference type="SAM" id="Phobius"/>
    </source>
</evidence>
<feature type="region of interest" description="Disordered" evidence="1">
    <location>
        <begin position="160"/>
        <end position="199"/>
    </location>
</feature>
<evidence type="ECO:0000256" key="1">
    <source>
        <dbReference type="SAM" id="MobiDB-lite"/>
    </source>
</evidence>
<gene>
    <name evidence="4" type="ORF">Cvel_19593</name>
</gene>
<reference evidence="4" key="1">
    <citation type="submission" date="2014-11" db="EMBL/GenBank/DDBJ databases">
        <authorList>
            <person name="Otto D Thomas"/>
            <person name="Naeem Raeece"/>
        </authorList>
    </citation>
    <scope>NUCLEOTIDE SEQUENCE</scope>
</reference>
<keyword evidence="2" id="KW-0812">Transmembrane</keyword>
<dbReference type="AlphaFoldDB" id="A0A0G4G0I1"/>
<sequence>MHAENWPLTIAEIDCTSEKAACDDFSISAYPTLIFTSANERVTYSGARETAEMKLWALQQLEKRQKDTEEKRKASENAEILEAALDKLLTWNGQFADLPEHIVSVSHLLLETVFGLRNKHYAGILISLVFTTLFTSVLYLFMVLAGVAFGVPRRKVAKRRARERELEGELDGAAGEGGEKSEKGGSHAVERGSEDKKKT</sequence>
<evidence type="ECO:0000313" key="4">
    <source>
        <dbReference type="EMBL" id="CEM21269.1"/>
    </source>
</evidence>
<accession>A0A0G4G0I1</accession>
<dbReference type="CDD" id="cd02961">
    <property type="entry name" value="PDI_a_family"/>
    <property type="match status" value="1"/>
</dbReference>
<proteinExistence type="predicted"/>
<protein>
    <recommendedName>
        <fullName evidence="3">Thioredoxin domain-containing protein</fullName>
    </recommendedName>
</protein>
<dbReference type="VEuPathDB" id="CryptoDB:Cvel_19593"/>
<keyword evidence="2" id="KW-0472">Membrane</keyword>
<feature type="domain" description="Thioredoxin" evidence="3">
    <location>
        <begin position="8"/>
        <end position="54"/>
    </location>
</feature>
<keyword evidence="2" id="KW-1133">Transmembrane helix</keyword>